<protein>
    <submittedName>
        <fullName evidence="1">Ribonuclease H</fullName>
    </submittedName>
</protein>
<evidence type="ECO:0000313" key="1">
    <source>
        <dbReference type="EMBL" id="KAH9751206.1"/>
    </source>
</evidence>
<gene>
    <name evidence="1" type="ORF">KPL71_014190</name>
</gene>
<sequence>MGLERSQLMPYTTPLHGFAGGSVIPEGMIELAVSFGKTPTKVTSMVRFIVVDQPSAYNSVLGRPTLYAIKAATSVYHYTLKFPTEAGIEVVRGNQKEARECYEISFKKGNESFQITSLDPRTVRDDQRANPVEDLVEIPLGDDLNKAVKIRSQLIDPLREQLVDFLKEYSDVFAWTHQDMPGIDPRIIFHRLSTKPLTKPVRQKRRSLNAERAAAVKEVDKLLKAKFIKEARYPEWLANVVMVKKANGKWRMCVDFTDLNKACPKDSFPLPRIDQLVDATAGHELLSFMDAYSGYNQIRMHEPDQEKIVFITDRGLYCYKVMPFGLKNARATYQRLVNAMFANQIGHTMEVYVDDMLTKSKNSNDHIRDLRETFDILRNFKMKLNPAKCAFGVASGKFLGFMKGKEMIWTKECEESFQKLKDYLSNPPLVKPSEGESLYMYLAVSNSATSSVLVRDDNGVQRPIYYTSRALADAETRYSNLDKLALALVVSARRLRPYFQAHEVIVLTNQPLKQTLAKPDVSGRLVKWAVELGEFDIQFKPRTSVKGQAVVDFIADFTEVETPHSEVLEEQSKQWTLYVDGASNSKGSGGGLIVITPDKTEIGCALRFGFDATNNEAEYEALLAGLRLVQALGVKNLLIFSDSQLVVNQVNCNYEARDLNMIAYLERVNELLKDFERFEIRQIPREQNQRADALAQLASTPEGNLLRSVPIATIPEPSILRPEVKEVATIDRRATWMEPIEKYLINGELPVDKNEARKFRLRAARYLFVDGELYKRGFSLPLLKCLAPADANYVLREIHEGICGNHSGGRMLAYKAIRQGYFWPTMYKDALELTKKCDKCKGKGQVKFAIVAIDYFTKFGVPHTIITDNGKQFDNASFKAFCKALGITNHYSSPAHPQANGQVEAANRVIKQTLKTKLQKAKGDWPEELPFVLWSYRTTLRIPTGETPFSLAFGTDLVAAYQGRVARYYNARVKNRRFRVGDLVLKKVLPNMQDPGVGTLGPNWEGPYIVKDVVRPGTYSLSTLDGNILRHAWNAEHLRAYYQ</sequence>
<evidence type="ECO:0000313" key="2">
    <source>
        <dbReference type="Proteomes" id="UP000829398"/>
    </source>
</evidence>
<organism evidence="1 2">
    <name type="scientific">Citrus sinensis</name>
    <name type="common">Sweet orange</name>
    <name type="synonym">Citrus aurantium var. sinensis</name>
    <dbReference type="NCBI Taxonomy" id="2711"/>
    <lineage>
        <taxon>Eukaryota</taxon>
        <taxon>Viridiplantae</taxon>
        <taxon>Streptophyta</taxon>
        <taxon>Embryophyta</taxon>
        <taxon>Tracheophyta</taxon>
        <taxon>Spermatophyta</taxon>
        <taxon>Magnoliopsida</taxon>
        <taxon>eudicotyledons</taxon>
        <taxon>Gunneridae</taxon>
        <taxon>Pentapetalae</taxon>
        <taxon>rosids</taxon>
        <taxon>malvids</taxon>
        <taxon>Sapindales</taxon>
        <taxon>Rutaceae</taxon>
        <taxon>Aurantioideae</taxon>
        <taxon>Citrus</taxon>
    </lineage>
</organism>
<proteinExistence type="predicted"/>
<keyword evidence="2" id="KW-1185">Reference proteome</keyword>
<accession>A0ACB8K9Z9</accession>
<dbReference type="Proteomes" id="UP000829398">
    <property type="component" value="Chromosome 5"/>
</dbReference>
<reference evidence="2" key="1">
    <citation type="journal article" date="2023" name="Hortic. Res.">
        <title>A chromosome-level phased genome enabling allele-level studies in sweet orange: a case study on citrus Huanglongbing tolerance.</title>
        <authorList>
            <person name="Wu B."/>
            <person name="Yu Q."/>
            <person name="Deng Z."/>
            <person name="Duan Y."/>
            <person name="Luo F."/>
            <person name="Gmitter F. Jr."/>
        </authorList>
    </citation>
    <scope>NUCLEOTIDE SEQUENCE [LARGE SCALE GENOMIC DNA]</scope>
    <source>
        <strain evidence="2">cv. Valencia</strain>
    </source>
</reference>
<name>A0ACB8K9Z9_CITSI</name>
<comment type="caution">
    <text evidence="1">The sequence shown here is derived from an EMBL/GenBank/DDBJ whole genome shotgun (WGS) entry which is preliminary data.</text>
</comment>
<dbReference type="EMBL" id="CM039174">
    <property type="protein sequence ID" value="KAH9751206.1"/>
    <property type="molecule type" value="Genomic_DNA"/>
</dbReference>